<evidence type="ECO:0000313" key="8">
    <source>
        <dbReference type="EMBL" id="KAJ3223928.1"/>
    </source>
</evidence>
<feature type="transmembrane region" description="Helical" evidence="7">
    <location>
        <begin position="12"/>
        <end position="30"/>
    </location>
</feature>
<dbReference type="EMBL" id="JADGJW010000112">
    <property type="protein sequence ID" value="KAJ3223928.1"/>
    <property type="molecule type" value="Genomic_DNA"/>
</dbReference>
<organism evidence="8 9">
    <name type="scientific">Clydaea vesicula</name>
    <dbReference type="NCBI Taxonomy" id="447962"/>
    <lineage>
        <taxon>Eukaryota</taxon>
        <taxon>Fungi</taxon>
        <taxon>Fungi incertae sedis</taxon>
        <taxon>Chytridiomycota</taxon>
        <taxon>Chytridiomycota incertae sedis</taxon>
        <taxon>Chytridiomycetes</taxon>
        <taxon>Lobulomycetales</taxon>
        <taxon>Lobulomycetaceae</taxon>
        <taxon>Clydaea</taxon>
    </lineage>
</organism>
<sequence length="232" mass="26625">MLEEGSFRGRTLDFLWMLLLGATSMVLIVPLINSRVHIPFLSSPLTFMLVYIWSRRNPYIKMNFLGLFTFTAPYLPWVLLGFTVLLNNFFPAGDLLGMAVAHVYYFFEDVYPRMDGSNGWRLFQTPKIFKYLLEDIWSSRDPSIADLPANMNNLDNEIVMEDINHPDISLAQDEVPNPNVAVDEKEVVIESNVEVKVTSEFKNAENVSSQIGAESSIRQRHIKEEDLKENLD</sequence>
<evidence type="ECO:0000256" key="2">
    <source>
        <dbReference type="ARBA" id="ARBA00008917"/>
    </source>
</evidence>
<dbReference type="GO" id="GO:0005789">
    <property type="term" value="C:endoplasmic reticulum membrane"/>
    <property type="evidence" value="ECO:0007669"/>
    <property type="project" value="UniProtKB-SubCell"/>
</dbReference>
<evidence type="ECO:0000256" key="6">
    <source>
        <dbReference type="ARBA" id="ARBA00023136"/>
    </source>
</evidence>
<reference evidence="8" key="1">
    <citation type="submission" date="2020-05" db="EMBL/GenBank/DDBJ databases">
        <title>Phylogenomic resolution of chytrid fungi.</title>
        <authorList>
            <person name="Stajich J.E."/>
            <person name="Amses K."/>
            <person name="Simmons R."/>
            <person name="Seto K."/>
            <person name="Myers J."/>
            <person name="Bonds A."/>
            <person name="Quandt C.A."/>
            <person name="Barry K."/>
            <person name="Liu P."/>
            <person name="Grigoriev I."/>
            <person name="Longcore J.E."/>
            <person name="James T.Y."/>
        </authorList>
    </citation>
    <scope>NUCLEOTIDE SEQUENCE</scope>
    <source>
        <strain evidence="8">JEL0476</strain>
    </source>
</reference>
<dbReference type="PANTHER" id="PTHR11009">
    <property type="entry name" value="DER1-LIKE PROTEIN, DERLIN"/>
    <property type="match status" value="1"/>
</dbReference>
<comment type="caution">
    <text evidence="8">The sequence shown here is derived from an EMBL/GenBank/DDBJ whole genome shotgun (WGS) entry which is preliminary data.</text>
</comment>
<evidence type="ECO:0000256" key="1">
    <source>
        <dbReference type="ARBA" id="ARBA00004477"/>
    </source>
</evidence>
<dbReference type="GO" id="GO:0006950">
    <property type="term" value="P:response to stress"/>
    <property type="evidence" value="ECO:0007669"/>
    <property type="project" value="UniProtKB-ARBA"/>
</dbReference>
<gene>
    <name evidence="8" type="primary">DERL2</name>
    <name evidence="8" type="ORF">HK099_000524</name>
</gene>
<comment type="function">
    <text evidence="7">May be involved in the degradation of misfolded endoplasmic reticulum (ER) luminal proteins.</text>
</comment>
<dbReference type="InterPro" id="IPR007599">
    <property type="entry name" value="DER1"/>
</dbReference>
<evidence type="ECO:0000256" key="3">
    <source>
        <dbReference type="ARBA" id="ARBA00022692"/>
    </source>
</evidence>
<proteinExistence type="inferred from homology"/>
<keyword evidence="6 7" id="KW-0472">Membrane</keyword>
<evidence type="ECO:0000256" key="5">
    <source>
        <dbReference type="ARBA" id="ARBA00022989"/>
    </source>
</evidence>
<accession>A0AAD5U4E6</accession>
<dbReference type="Pfam" id="PF04511">
    <property type="entry name" value="DER1"/>
    <property type="match status" value="1"/>
</dbReference>
<dbReference type="AlphaFoldDB" id="A0AAD5U4E6"/>
<evidence type="ECO:0000256" key="7">
    <source>
        <dbReference type="RuleBase" id="RU363059"/>
    </source>
</evidence>
<name>A0AAD5U4E6_9FUNG</name>
<keyword evidence="4 7" id="KW-0256">Endoplasmic reticulum</keyword>
<keyword evidence="9" id="KW-1185">Reference proteome</keyword>
<evidence type="ECO:0000256" key="4">
    <source>
        <dbReference type="ARBA" id="ARBA00022824"/>
    </source>
</evidence>
<keyword evidence="5 7" id="KW-1133">Transmembrane helix</keyword>
<dbReference type="Proteomes" id="UP001211065">
    <property type="component" value="Unassembled WGS sequence"/>
</dbReference>
<evidence type="ECO:0000313" key="9">
    <source>
        <dbReference type="Proteomes" id="UP001211065"/>
    </source>
</evidence>
<feature type="transmembrane region" description="Helical" evidence="7">
    <location>
        <begin position="65"/>
        <end position="83"/>
    </location>
</feature>
<protein>
    <recommendedName>
        <fullName evidence="7">Derlin</fullName>
    </recommendedName>
</protein>
<comment type="caution">
    <text evidence="7">Lacks conserved residue(s) required for the propagation of feature annotation.</text>
</comment>
<keyword evidence="3 7" id="KW-0812">Transmembrane</keyword>
<comment type="similarity">
    <text evidence="2 7">Belongs to the derlin family.</text>
</comment>
<comment type="subcellular location">
    <subcellularLocation>
        <location evidence="1 7">Endoplasmic reticulum membrane</location>
        <topology evidence="1 7">Multi-pass membrane protein</topology>
    </subcellularLocation>
</comment>